<dbReference type="InterPro" id="IPR016024">
    <property type="entry name" value="ARM-type_fold"/>
</dbReference>
<evidence type="ECO:0000259" key="8">
    <source>
        <dbReference type="PROSITE" id="PS51366"/>
    </source>
</evidence>
<dbReference type="PANTHER" id="PTHR12626:SF0">
    <property type="entry name" value="PROGRAMMED CELL DEATH PROTEIN 4"/>
    <property type="match status" value="1"/>
</dbReference>
<feature type="domain" description="MI" evidence="8">
    <location>
        <begin position="224"/>
        <end position="345"/>
    </location>
</feature>
<proteinExistence type="inferred from homology"/>
<dbReference type="PANTHER" id="PTHR12626">
    <property type="entry name" value="PROGRAMMED CELL DEATH 4"/>
    <property type="match status" value="1"/>
</dbReference>
<evidence type="ECO:0000256" key="4">
    <source>
        <dbReference type="ARBA" id="ARBA00022490"/>
    </source>
</evidence>
<keyword evidence="6" id="KW-0539">Nucleus</keyword>
<comment type="similarity">
    <text evidence="2">Belongs to the PDCD4 family.</text>
</comment>
<evidence type="ECO:0000256" key="2">
    <source>
        <dbReference type="ARBA" id="ARBA00005497"/>
    </source>
</evidence>
<dbReference type="Proteomes" id="UP000728032">
    <property type="component" value="Unassembled WGS sequence"/>
</dbReference>
<dbReference type="InterPro" id="IPR039778">
    <property type="entry name" value="PDCD4"/>
</dbReference>
<dbReference type="GO" id="GO:0045892">
    <property type="term" value="P:negative regulation of DNA-templated transcription"/>
    <property type="evidence" value="ECO:0007669"/>
    <property type="project" value="InterPro"/>
</dbReference>
<protein>
    <recommendedName>
        <fullName evidence="3">Programmed cell death protein 4</fullName>
    </recommendedName>
</protein>
<sequence length="530" mass="58935">MANNPKLIVISNGVNHSVPSLPDSPPIDGNHHSNGDIVLNGDHEFDDMQRTPQDDRIKRRAKRPSKSVFFTNGSMNGMNGSDEEHPVIKGTGSLDSYLDPLVPKPTNGAMSKSLPKIVVDLEEGSEEDSQRRSCVECMLCHHFYPFCGTKASTDWLVASLVMPFLSTQWPDICGAGGKGTWGRPGSELVGVEEGLEDPHDPNYDSDSADVCKFEAITPPLEENEIETTLTPILSEYFENGDTDEVVLSIEEINLGENLHQILVIAVTLAMERKASNREMTSVLISDLYGRVVHEEDIERGFDILLNSLPDLVLDTPNASTVLGNFIARAVADDCIPPKFVQRYKGVVECSQARLAIEHADVLLSMKHGLVRLDNVWGVSGGMRPVKYLIKQIQSLLKEFLSSGDIEEATRCLQELEVPHFHHEFVYEAIVLIIEDMGERAMDLICALLKSLSSSAIVTLDQLRNGFYRVFEEMHEICIDVPHAYTILEKFALKCQKDEFVPNDVLKNLPSRGRKRFVSEGDGGRVKDDVY</sequence>
<evidence type="ECO:0000313" key="10">
    <source>
        <dbReference type="Proteomes" id="UP000728032"/>
    </source>
</evidence>
<feature type="domain" description="MI" evidence="8">
    <location>
        <begin position="387"/>
        <end position="510"/>
    </location>
</feature>
<dbReference type="GO" id="GO:0005829">
    <property type="term" value="C:cytosol"/>
    <property type="evidence" value="ECO:0007669"/>
    <property type="project" value="TreeGrafter"/>
</dbReference>
<reference evidence="9" key="1">
    <citation type="submission" date="2020-11" db="EMBL/GenBank/DDBJ databases">
        <authorList>
            <person name="Tran Van P."/>
        </authorList>
    </citation>
    <scope>NUCLEOTIDE SEQUENCE</scope>
</reference>
<keyword evidence="10" id="KW-1185">Reference proteome</keyword>
<dbReference type="GO" id="GO:0005634">
    <property type="term" value="C:nucleus"/>
    <property type="evidence" value="ECO:0007669"/>
    <property type="project" value="TreeGrafter"/>
</dbReference>
<feature type="region of interest" description="Disordered" evidence="7">
    <location>
        <begin position="14"/>
        <end position="81"/>
    </location>
</feature>
<keyword evidence="5" id="KW-0677">Repeat</keyword>
<dbReference type="AlphaFoldDB" id="A0A7R9LC27"/>
<dbReference type="FunFam" id="1.25.40.180:FF:000008">
    <property type="entry name" value="Programmed cell death protein 4"/>
    <property type="match status" value="1"/>
</dbReference>
<evidence type="ECO:0000256" key="5">
    <source>
        <dbReference type="ARBA" id="ARBA00022737"/>
    </source>
</evidence>
<dbReference type="EMBL" id="CAJPVJ010000307">
    <property type="protein sequence ID" value="CAG2162000.1"/>
    <property type="molecule type" value="Genomic_DNA"/>
</dbReference>
<evidence type="ECO:0000313" key="9">
    <source>
        <dbReference type="EMBL" id="CAD7638800.1"/>
    </source>
</evidence>
<feature type="compositionally biased region" description="Basic and acidic residues" evidence="7">
    <location>
        <begin position="41"/>
        <end position="57"/>
    </location>
</feature>
<evidence type="ECO:0000256" key="3">
    <source>
        <dbReference type="ARBA" id="ARBA00014414"/>
    </source>
</evidence>
<evidence type="ECO:0000256" key="1">
    <source>
        <dbReference type="ARBA" id="ARBA00004496"/>
    </source>
</evidence>
<gene>
    <name evidence="9" type="ORF">ONB1V03_LOCUS1601</name>
</gene>
<dbReference type="SMART" id="SM00544">
    <property type="entry name" value="MA3"/>
    <property type="match status" value="2"/>
</dbReference>
<feature type="compositionally biased region" description="Polar residues" evidence="7">
    <location>
        <begin position="68"/>
        <end position="79"/>
    </location>
</feature>
<name>A0A7R9LC27_9ACAR</name>
<dbReference type="EMBL" id="OC915132">
    <property type="protein sequence ID" value="CAD7638800.1"/>
    <property type="molecule type" value="Genomic_DNA"/>
</dbReference>
<comment type="subcellular location">
    <subcellularLocation>
        <location evidence="1">Cytoplasm</location>
    </subcellularLocation>
</comment>
<accession>A0A7R9LC27</accession>
<dbReference type="PROSITE" id="PS51366">
    <property type="entry name" value="MI"/>
    <property type="match status" value="2"/>
</dbReference>
<dbReference type="Pfam" id="PF02847">
    <property type="entry name" value="MA3"/>
    <property type="match status" value="2"/>
</dbReference>
<dbReference type="SUPFAM" id="SSF48371">
    <property type="entry name" value="ARM repeat"/>
    <property type="match status" value="2"/>
</dbReference>
<keyword evidence="4" id="KW-0963">Cytoplasm</keyword>
<dbReference type="Gene3D" id="1.25.40.180">
    <property type="match status" value="2"/>
</dbReference>
<evidence type="ECO:0000256" key="7">
    <source>
        <dbReference type="SAM" id="MobiDB-lite"/>
    </source>
</evidence>
<evidence type="ECO:0000256" key="6">
    <source>
        <dbReference type="ARBA" id="ARBA00023242"/>
    </source>
</evidence>
<dbReference type="OrthoDB" id="414546at2759"/>
<organism evidence="9">
    <name type="scientific">Oppiella nova</name>
    <dbReference type="NCBI Taxonomy" id="334625"/>
    <lineage>
        <taxon>Eukaryota</taxon>
        <taxon>Metazoa</taxon>
        <taxon>Ecdysozoa</taxon>
        <taxon>Arthropoda</taxon>
        <taxon>Chelicerata</taxon>
        <taxon>Arachnida</taxon>
        <taxon>Acari</taxon>
        <taxon>Acariformes</taxon>
        <taxon>Sarcoptiformes</taxon>
        <taxon>Oribatida</taxon>
        <taxon>Brachypylina</taxon>
        <taxon>Oppioidea</taxon>
        <taxon>Oppiidae</taxon>
        <taxon>Oppiella</taxon>
    </lineage>
</organism>
<dbReference type="InterPro" id="IPR003891">
    <property type="entry name" value="Initiation_fac_eIF4g_MI"/>
</dbReference>
<dbReference type="FunFam" id="1.25.40.180:FF:000009">
    <property type="entry name" value="programmed cell death protein 4"/>
    <property type="match status" value="1"/>
</dbReference>